<name>A0A5D5AHY2_9EURY</name>
<feature type="transmembrane region" description="Helical" evidence="1">
    <location>
        <begin position="21"/>
        <end position="44"/>
    </location>
</feature>
<evidence type="ECO:0000256" key="1">
    <source>
        <dbReference type="SAM" id="Phobius"/>
    </source>
</evidence>
<dbReference type="AlphaFoldDB" id="A0A5D5AHY2"/>
<evidence type="ECO:0000313" key="2">
    <source>
        <dbReference type="EMBL" id="TYT60437.1"/>
    </source>
</evidence>
<feature type="transmembrane region" description="Helical" evidence="1">
    <location>
        <begin position="182"/>
        <end position="203"/>
    </location>
</feature>
<proteinExistence type="predicted"/>
<keyword evidence="1" id="KW-0472">Membrane</keyword>
<dbReference type="Proteomes" id="UP000324104">
    <property type="component" value="Unassembled WGS sequence"/>
</dbReference>
<feature type="transmembrane region" description="Helical" evidence="1">
    <location>
        <begin position="50"/>
        <end position="71"/>
    </location>
</feature>
<protein>
    <submittedName>
        <fullName evidence="2">Uncharacterized protein</fullName>
    </submittedName>
</protein>
<dbReference type="EMBL" id="VTAW01000043">
    <property type="protein sequence ID" value="TYT60437.1"/>
    <property type="molecule type" value="Genomic_DNA"/>
</dbReference>
<feature type="transmembrane region" description="Helical" evidence="1">
    <location>
        <begin position="83"/>
        <end position="101"/>
    </location>
</feature>
<feature type="transmembrane region" description="Helical" evidence="1">
    <location>
        <begin position="107"/>
        <end position="128"/>
    </location>
</feature>
<keyword evidence="1" id="KW-0812">Transmembrane</keyword>
<dbReference type="RefSeq" id="WP_149083052.1">
    <property type="nucleotide sequence ID" value="NZ_VTAW01000043.1"/>
</dbReference>
<accession>A0A5D5AHY2</accession>
<organism evidence="2 3">
    <name type="scientific">Natrialba swarupiae</name>
    <dbReference type="NCBI Taxonomy" id="2448032"/>
    <lineage>
        <taxon>Archaea</taxon>
        <taxon>Methanobacteriati</taxon>
        <taxon>Methanobacteriota</taxon>
        <taxon>Stenosarchaea group</taxon>
        <taxon>Halobacteria</taxon>
        <taxon>Halobacteriales</taxon>
        <taxon>Natrialbaceae</taxon>
        <taxon>Natrialba</taxon>
    </lineage>
</organism>
<keyword evidence="1" id="KW-1133">Transmembrane helix</keyword>
<comment type="caution">
    <text evidence="2">The sequence shown here is derived from an EMBL/GenBank/DDBJ whole genome shotgun (WGS) entry which is preliminary data.</text>
</comment>
<keyword evidence="3" id="KW-1185">Reference proteome</keyword>
<sequence>MSVIRQPGVLGRTTRRRVVGVGVAFVAAAVETLAVGVWFLLLVGSPSTSTALAGLGILFCGALVRTGLFGVATSELSELIKPWRLGAALAMTASWVVWLFVAQTVGGPVGLAAGTLVLGGALLVQFLFERYVFRLRPPARLELTPILSATLLALGGATLLASVWFVNLAVVSPPISVDTTTVVVRIEAVQIAVVVFGVLAFVAHQRRCQRLLRS</sequence>
<reference evidence="2 3" key="1">
    <citation type="submission" date="2019-08" db="EMBL/GenBank/DDBJ databases">
        <title>Archaea genome.</title>
        <authorList>
            <person name="Kajale S."/>
            <person name="Shouche Y."/>
            <person name="Deshpande N."/>
            <person name="Sharma A."/>
        </authorList>
    </citation>
    <scope>NUCLEOTIDE SEQUENCE [LARGE SCALE GENOMIC DNA]</scope>
    <source>
        <strain evidence="2 3">ESP3B_9</strain>
    </source>
</reference>
<evidence type="ECO:0000313" key="3">
    <source>
        <dbReference type="Proteomes" id="UP000324104"/>
    </source>
</evidence>
<gene>
    <name evidence="2" type="ORF">FYC77_18870</name>
</gene>
<feature type="transmembrane region" description="Helical" evidence="1">
    <location>
        <begin position="149"/>
        <end position="170"/>
    </location>
</feature>